<dbReference type="AlphaFoldDB" id="A0AA51MKD4"/>
<name>A0AA51MKD4_9GAMM</name>
<dbReference type="EMBL" id="JAVFKN010000003">
    <property type="protein sequence ID" value="MDQ5767678.1"/>
    <property type="molecule type" value="Genomic_DNA"/>
</dbReference>
<reference evidence="2 3" key="1">
    <citation type="submission" date="2023-08" db="EMBL/GenBank/DDBJ databases">
        <title>New molecular markers tilS and rpoB for phylogenetic and monitoring studies of the genus Thiothrix biodiversity.</title>
        <authorList>
            <person name="Ravin N.V."/>
            <person name="Smolyakov D."/>
            <person name="Markov N.D."/>
            <person name="Beletsky A.V."/>
            <person name="Mardanov A.V."/>
            <person name="Rudenko T.S."/>
            <person name="Grabovich M.Y."/>
        </authorList>
    </citation>
    <scope>NUCLEOTIDE SEQUENCE</scope>
    <source>
        <strain evidence="2">DNT52</strain>
        <strain evidence="1 3">H33</strain>
    </source>
</reference>
<evidence type="ECO:0000313" key="2">
    <source>
        <dbReference type="EMBL" id="WML85485.1"/>
    </source>
</evidence>
<evidence type="ECO:0008006" key="4">
    <source>
        <dbReference type="Google" id="ProtNLM"/>
    </source>
</evidence>
<protein>
    <recommendedName>
        <fullName evidence="4">CopG family transcriptional regulator</fullName>
    </recommendedName>
</protein>
<dbReference type="RefSeq" id="WP_202717063.1">
    <property type="nucleotide sequence ID" value="NZ_CP053482.1"/>
</dbReference>
<gene>
    <name evidence="1" type="ORF">RCC75_04020</name>
    <name evidence="2" type="ORF">RCG00_14395</name>
</gene>
<organism evidence="2">
    <name type="scientific">Thiothrix subterranea</name>
    <dbReference type="NCBI Taxonomy" id="2735563"/>
    <lineage>
        <taxon>Bacteria</taxon>
        <taxon>Pseudomonadati</taxon>
        <taxon>Pseudomonadota</taxon>
        <taxon>Gammaproteobacteria</taxon>
        <taxon>Thiotrichales</taxon>
        <taxon>Thiotrichaceae</taxon>
        <taxon>Thiothrix</taxon>
    </lineage>
</organism>
<evidence type="ECO:0000313" key="3">
    <source>
        <dbReference type="Proteomes" id="UP001223336"/>
    </source>
</evidence>
<accession>A0AA51MKD4</accession>
<dbReference type="Proteomes" id="UP001223336">
    <property type="component" value="Unassembled WGS sequence"/>
</dbReference>
<dbReference type="Proteomes" id="UP001229862">
    <property type="component" value="Chromosome"/>
</dbReference>
<dbReference type="EMBL" id="CP133217">
    <property type="protein sequence ID" value="WML85485.1"/>
    <property type="molecule type" value="Genomic_DNA"/>
</dbReference>
<proteinExistence type="predicted"/>
<evidence type="ECO:0000313" key="1">
    <source>
        <dbReference type="EMBL" id="MDQ5767678.1"/>
    </source>
</evidence>
<keyword evidence="3" id="KW-1185">Reference proteome</keyword>
<sequence length="67" mass="7720">MKDEYDFSKGGRGQFFRPDARLNIPVYLDQDVETWFAERAKAKGIDVQQLVNELLRKDISLIQSAMG</sequence>